<protein>
    <submittedName>
        <fullName evidence="3">Uncharacterized protein</fullName>
    </submittedName>
</protein>
<keyword evidence="2" id="KW-0732">Signal</keyword>
<keyword evidence="1" id="KW-0812">Transmembrane</keyword>
<feature type="signal peptide" evidence="2">
    <location>
        <begin position="1"/>
        <end position="26"/>
    </location>
</feature>
<dbReference type="AlphaFoldDB" id="A0A4R8M8M8"/>
<keyword evidence="4" id="KW-1185">Reference proteome</keyword>
<proteinExistence type="predicted"/>
<feature type="transmembrane region" description="Helical" evidence="1">
    <location>
        <begin position="664"/>
        <end position="686"/>
    </location>
</feature>
<evidence type="ECO:0000256" key="2">
    <source>
        <dbReference type="SAM" id="SignalP"/>
    </source>
</evidence>
<dbReference type="EMBL" id="SORI01000004">
    <property type="protein sequence ID" value="TDY61893.1"/>
    <property type="molecule type" value="Genomic_DNA"/>
</dbReference>
<evidence type="ECO:0000313" key="4">
    <source>
        <dbReference type="Proteomes" id="UP000295066"/>
    </source>
</evidence>
<keyword evidence="1" id="KW-0472">Membrane</keyword>
<organism evidence="3 4">
    <name type="scientific">Aminivibrio pyruvatiphilus</name>
    <dbReference type="NCBI Taxonomy" id="1005740"/>
    <lineage>
        <taxon>Bacteria</taxon>
        <taxon>Thermotogati</taxon>
        <taxon>Synergistota</taxon>
        <taxon>Synergistia</taxon>
        <taxon>Synergistales</taxon>
        <taxon>Aminobacteriaceae</taxon>
        <taxon>Aminivibrio</taxon>
    </lineage>
</organism>
<keyword evidence="1" id="KW-1133">Transmembrane helix</keyword>
<name>A0A4R8M8M8_9BACT</name>
<sequence length="690" mass="77879">MKLFFPKIILHFLVLFLCFVPASSFAAPSREDAERLFAKMLLEIEVAAKTAEAEIEKLPSIVDDERSRIKNALDQWANNRLTKIVEANYRNVEKALEETRLPQEEGTFSVWWKQTKAGAGSHDDLRKLVELFFADLQPRLSSVSEEFQREILKSLEEEAQIHLKESMERIRKPFLGILRQRLPVYNTIPIPNTDRAAMSYGSSGRKNGLSEGAVPLKGLVGVALVLLGRRIITRIMKFLVIKIAGKVLAKLVPVIGWALLAFEVYDMAGARDRLEEEMRKSFFEEYKAEISAETLWWKSENGAGPSMRDEVDRNIGSLLKNWERICRSEADSMIQSAHILSFSEEVREYVSGQISEGAEFEPVLQKMSILWDVFGQLLAQGQVQVFESMLVSAPDRSELRLLAKSLGPKLPELYKTYGRDFLQAVSKIGVQNYLSSEEWGRGEIDWHLLNENLLTLPDLADNRDAAAGLLTLVLEGAPVRGISPDALATVAGQKGLFGKIWQVLKPDMNRTIFLLGNRRAAAHIAESMELYPAAAAVFLKSYGPEFWSAWSRDEIIDLLQITDFRSVNSGKAHEAVLVPPEDRAELVNIFRKAGKPGIALWDIYATEGTGAVGKNLARQSVECLADGYAFEDLKEKDRLEFAVLCRKIPLLGKFFYDTFKNLGFLPRFLVILAGILAVFAMFFFFFRRRR</sequence>
<evidence type="ECO:0000313" key="3">
    <source>
        <dbReference type="EMBL" id="TDY61893.1"/>
    </source>
</evidence>
<accession>A0A4R8M8M8</accession>
<gene>
    <name evidence="3" type="ORF">C8D99_104137</name>
</gene>
<feature type="chain" id="PRO_5020378180" evidence="2">
    <location>
        <begin position="27"/>
        <end position="690"/>
    </location>
</feature>
<comment type="caution">
    <text evidence="3">The sequence shown here is derived from an EMBL/GenBank/DDBJ whole genome shotgun (WGS) entry which is preliminary data.</text>
</comment>
<evidence type="ECO:0000256" key="1">
    <source>
        <dbReference type="SAM" id="Phobius"/>
    </source>
</evidence>
<dbReference type="Proteomes" id="UP000295066">
    <property type="component" value="Unassembled WGS sequence"/>
</dbReference>
<reference evidence="3 4" key="1">
    <citation type="submission" date="2019-03" db="EMBL/GenBank/DDBJ databases">
        <title>Genomic Encyclopedia of Type Strains, Phase IV (KMG-IV): sequencing the most valuable type-strain genomes for metagenomic binning, comparative biology and taxonomic classification.</title>
        <authorList>
            <person name="Goeker M."/>
        </authorList>
    </citation>
    <scope>NUCLEOTIDE SEQUENCE [LARGE SCALE GENOMIC DNA]</scope>
    <source>
        <strain evidence="3 4">DSM 25964</strain>
    </source>
</reference>
<dbReference type="RefSeq" id="WP_166670006.1">
    <property type="nucleotide sequence ID" value="NZ_SORI01000004.1"/>
</dbReference>